<feature type="transmembrane region" description="Helical" evidence="2">
    <location>
        <begin position="111"/>
        <end position="131"/>
    </location>
</feature>
<keyword evidence="2" id="KW-0472">Membrane</keyword>
<protein>
    <submittedName>
        <fullName evidence="3">Uncharacterized protein</fullName>
    </submittedName>
</protein>
<gene>
    <name evidence="3" type="ORF">PDIGIT_LOCUS8573</name>
</gene>
<keyword evidence="4" id="KW-1185">Reference proteome</keyword>
<sequence length="150" mass="17000">MVRKCPLLPLSQQLFSPSLSLSLPPLKENKIKQNHPSHAARAVPSTPSRQHTQTRYPRSPSSLAPRNTTSTHHRHHRHHIFLSFSLSFLFTSPLRLSFFLTIILLHTPFPFPFPSTPLSFFITIVHARFIVSGLKSPLLLKLSLSLLELA</sequence>
<accession>A0A9W4UG03</accession>
<feature type="transmembrane region" description="Helical" evidence="2">
    <location>
        <begin position="80"/>
        <end position="105"/>
    </location>
</feature>
<evidence type="ECO:0000256" key="1">
    <source>
        <dbReference type="SAM" id="MobiDB-lite"/>
    </source>
</evidence>
<feature type="compositionally biased region" description="Polar residues" evidence="1">
    <location>
        <begin position="45"/>
        <end position="67"/>
    </location>
</feature>
<feature type="region of interest" description="Disordered" evidence="1">
    <location>
        <begin position="33"/>
        <end position="70"/>
    </location>
</feature>
<keyword evidence="2" id="KW-1133">Transmembrane helix</keyword>
<dbReference type="Proteomes" id="UP001152607">
    <property type="component" value="Unassembled WGS sequence"/>
</dbReference>
<comment type="caution">
    <text evidence="3">The sequence shown here is derived from an EMBL/GenBank/DDBJ whole genome shotgun (WGS) entry which is preliminary data.</text>
</comment>
<evidence type="ECO:0000256" key="2">
    <source>
        <dbReference type="SAM" id="Phobius"/>
    </source>
</evidence>
<reference evidence="3" key="1">
    <citation type="submission" date="2023-01" db="EMBL/GenBank/DDBJ databases">
        <authorList>
            <person name="Van Ghelder C."/>
            <person name="Rancurel C."/>
        </authorList>
    </citation>
    <scope>NUCLEOTIDE SEQUENCE</scope>
    <source>
        <strain evidence="3">CNCM I-4278</strain>
    </source>
</reference>
<dbReference type="EMBL" id="CAOQHR010000005">
    <property type="protein sequence ID" value="CAI6335491.1"/>
    <property type="molecule type" value="Genomic_DNA"/>
</dbReference>
<evidence type="ECO:0000313" key="4">
    <source>
        <dbReference type="Proteomes" id="UP001152607"/>
    </source>
</evidence>
<proteinExistence type="predicted"/>
<evidence type="ECO:0000313" key="3">
    <source>
        <dbReference type="EMBL" id="CAI6335491.1"/>
    </source>
</evidence>
<organism evidence="3 4">
    <name type="scientific">Periconia digitata</name>
    <dbReference type="NCBI Taxonomy" id="1303443"/>
    <lineage>
        <taxon>Eukaryota</taxon>
        <taxon>Fungi</taxon>
        <taxon>Dikarya</taxon>
        <taxon>Ascomycota</taxon>
        <taxon>Pezizomycotina</taxon>
        <taxon>Dothideomycetes</taxon>
        <taxon>Pleosporomycetidae</taxon>
        <taxon>Pleosporales</taxon>
        <taxon>Massarineae</taxon>
        <taxon>Periconiaceae</taxon>
        <taxon>Periconia</taxon>
    </lineage>
</organism>
<dbReference type="AlphaFoldDB" id="A0A9W4UG03"/>
<keyword evidence="2" id="KW-0812">Transmembrane</keyword>
<name>A0A9W4UG03_9PLEO</name>